<feature type="transmembrane region" description="Helical" evidence="1">
    <location>
        <begin position="20"/>
        <end position="40"/>
    </location>
</feature>
<dbReference type="PROSITE" id="PS51257">
    <property type="entry name" value="PROKAR_LIPOPROTEIN"/>
    <property type="match status" value="1"/>
</dbReference>
<reference evidence="2" key="1">
    <citation type="submission" date="2020-01" db="EMBL/GenBank/DDBJ databases">
        <title>Genome sequence of Kobresia littledalei, the first chromosome-level genome in the family Cyperaceae.</title>
        <authorList>
            <person name="Qu G."/>
        </authorList>
    </citation>
    <scope>NUCLEOTIDE SEQUENCE</scope>
    <source>
        <strain evidence="2">C.B.Clarke</strain>
        <tissue evidence="2">Leaf</tissue>
    </source>
</reference>
<protein>
    <submittedName>
        <fullName evidence="2">Uncharacterized protein</fullName>
    </submittedName>
</protein>
<keyword evidence="1" id="KW-0472">Membrane</keyword>
<keyword evidence="3" id="KW-1185">Reference proteome</keyword>
<dbReference type="OrthoDB" id="1933196at2759"/>
<proteinExistence type="predicted"/>
<dbReference type="PANTHER" id="PTHR35500">
    <property type="entry name" value="OS03G0108700 PROTEIN"/>
    <property type="match status" value="1"/>
</dbReference>
<organism evidence="2 3">
    <name type="scientific">Carex littledalei</name>
    <dbReference type="NCBI Taxonomy" id="544730"/>
    <lineage>
        <taxon>Eukaryota</taxon>
        <taxon>Viridiplantae</taxon>
        <taxon>Streptophyta</taxon>
        <taxon>Embryophyta</taxon>
        <taxon>Tracheophyta</taxon>
        <taxon>Spermatophyta</taxon>
        <taxon>Magnoliopsida</taxon>
        <taxon>Liliopsida</taxon>
        <taxon>Poales</taxon>
        <taxon>Cyperaceae</taxon>
        <taxon>Cyperoideae</taxon>
        <taxon>Cariceae</taxon>
        <taxon>Carex</taxon>
        <taxon>Carex subgen. Euthyceras</taxon>
    </lineage>
</organism>
<dbReference type="Proteomes" id="UP000623129">
    <property type="component" value="Unassembled WGS sequence"/>
</dbReference>
<dbReference type="AlphaFoldDB" id="A0A833VTG4"/>
<dbReference type="PANTHER" id="PTHR35500:SF1">
    <property type="entry name" value="OS03G0108700 PROTEIN"/>
    <property type="match status" value="1"/>
</dbReference>
<comment type="caution">
    <text evidence="2">The sequence shown here is derived from an EMBL/GenBank/DDBJ whole genome shotgun (WGS) entry which is preliminary data.</text>
</comment>
<dbReference type="EMBL" id="SWLB01000001">
    <property type="protein sequence ID" value="KAF3341640.1"/>
    <property type="molecule type" value="Genomic_DNA"/>
</dbReference>
<evidence type="ECO:0000256" key="1">
    <source>
        <dbReference type="SAM" id="Phobius"/>
    </source>
</evidence>
<gene>
    <name evidence="2" type="ORF">FCM35_KLT00278</name>
</gene>
<sequence length="227" mass="25315">MKKAQYHELNGSYQLHIHPLISFILGAAMATACIFLYISANPGSTSSFNPSPNPNPMELSANWTGASKQEQVDQGVSEEIKQEVLQMEAMEAGSTGQEANTTALIPSPAPEDQEEGIHRVEEGEGEGEHSLVVVGASEETELQIQRILDRINSFTQQVSEILEAGKALFKDLSTQFEERLISIHKDQLEKWEEEMKEVRADDLANEEARSLLHNAQFHLFQNVREDP</sequence>
<evidence type="ECO:0000313" key="3">
    <source>
        <dbReference type="Proteomes" id="UP000623129"/>
    </source>
</evidence>
<evidence type="ECO:0000313" key="2">
    <source>
        <dbReference type="EMBL" id="KAF3341640.1"/>
    </source>
</evidence>
<accession>A0A833VTG4</accession>
<keyword evidence="1" id="KW-0812">Transmembrane</keyword>
<name>A0A833VTG4_9POAL</name>
<keyword evidence="1" id="KW-1133">Transmembrane helix</keyword>